<feature type="domain" description="N-acetyltransferase" evidence="3">
    <location>
        <begin position="2"/>
        <end position="159"/>
    </location>
</feature>
<dbReference type="EMBL" id="CP135996">
    <property type="protein sequence ID" value="WOC32164.1"/>
    <property type="molecule type" value="Genomic_DNA"/>
</dbReference>
<dbReference type="SUPFAM" id="SSF55729">
    <property type="entry name" value="Acyl-CoA N-acyltransferases (Nat)"/>
    <property type="match status" value="1"/>
</dbReference>
<dbReference type="PANTHER" id="PTHR43420">
    <property type="entry name" value="ACETYLTRANSFERASE"/>
    <property type="match status" value="1"/>
</dbReference>
<sequence>MLTLKKVDAQNIHEILALSVKEEQKPFVAENTESILEAYTTITAGKVALPFGIYEEEQPVGFVMFGYDGTGEEGEPAALAGNYAIWRFMIDRHWQGRGLGRKALEAALAFVRSKPCGEADYCLLSYEPENTVAKALYHSFGFREIGEMDGDEIVAALRL</sequence>
<keyword evidence="5" id="KW-1185">Reference proteome</keyword>
<evidence type="ECO:0000313" key="5">
    <source>
        <dbReference type="Proteomes" id="UP001300604"/>
    </source>
</evidence>
<evidence type="ECO:0000256" key="2">
    <source>
        <dbReference type="ARBA" id="ARBA00023315"/>
    </source>
</evidence>
<protein>
    <submittedName>
        <fullName evidence="4">GNAT family N-acetyltransferase</fullName>
    </submittedName>
</protein>
<organism evidence="4 5">
    <name type="scientific">Caproicibacterium argilliputei</name>
    <dbReference type="NCBI Taxonomy" id="3030016"/>
    <lineage>
        <taxon>Bacteria</taxon>
        <taxon>Bacillati</taxon>
        <taxon>Bacillota</taxon>
        <taxon>Clostridia</taxon>
        <taxon>Eubacteriales</taxon>
        <taxon>Oscillospiraceae</taxon>
        <taxon>Caproicibacterium</taxon>
    </lineage>
</organism>
<dbReference type="Gene3D" id="3.40.630.30">
    <property type="match status" value="1"/>
</dbReference>
<dbReference type="PROSITE" id="PS51186">
    <property type="entry name" value="GNAT"/>
    <property type="match status" value="1"/>
</dbReference>
<dbReference type="CDD" id="cd04301">
    <property type="entry name" value="NAT_SF"/>
    <property type="match status" value="1"/>
</dbReference>
<evidence type="ECO:0000256" key="1">
    <source>
        <dbReference type="ARBA" id="ARBA00022679"/>
    </source>
</evidence>
<accession>A0AA97D8A2</accession>
<dbReference type="AlphaFoldDB" id="A0AA97D8A2"/>
<dbReference type="InterPro" id="IPR000182">
    <property type="entry name" value="GNAT_dom"/>
</dbReference>
<gene>
    <name evidence="4" type="ORF">PXC00_13390</name>
</gene>
<dbReference type="Pfam" id="PF00583">
    <property type="entry name" value="Acetyltransf_1"/>
    <property type="match status" value="1"/>
</dbReference>
<keyword evidence="2" id="KW-0012">Acyltransferase</keyword>
<dbReference type="GO" id="GO:0016747">
    <property type="term" value="F:acyltransferase activity, transferring groups other than amino-acyl groups"/>
    <property type="evidence" value="ECO:0007669"/>
    <property type="project" value="InterPro"/>
</dbReference>
<dbReference type="Proteomes" id="UP001300604">
    <property type="component" value="Chromosome"/>
</dbReference>
<reference evidence="4" key="1">
    <citation type="submission" date="2023-09" db="EMBL/GenBank/DDBJ databases">
        <authorList>
            <person name="Zeng C."/>
        </authorList>
    </citation>
    <scope>NUCLEOTIDE SEQUENCE</scope>
    <source>
        <strain evidence="4">ZCY20-5</strain>
    </source>
</reference>
<evidence type="ECO:0000259" key="3">
    <source>
        <dbReference type="PROSITE" id="PS51186"/>
    </source>
</evidence>
<dbReference type="InterPro" id="IPR050680">
    <property type="entry name" value="YpeA/RimI_acetyltransf"/>
</dbReference>
<dbReference type="KEGG" id="carl:PXC00_13390"/>
<dbReference type="RefSeq" id="WP_275844223.1">
    <property type="nucleotide sequence ID" value="NZ_CP135996.1"/>
</dbReference>
<evidence type="ECO:0000313" key="4">
    <source>
        <dbReference type="EMBL" id="WOC32164.1"/>
    </source>
</evidence>
<reference evidence="4" key="2">
    <citation type="submission" date="2024-06" db="EMBL/GenBank/DDBJ databases">
        <title>Caproicibacterium argilliputei sp. nov, a novel caproic acid producing anaerobic bacterium isolated from pit mud.</title>
        <authorList>
            <person name="Xia S."/>
        </authorList>
    </citation>
    <scope>NUCLEOTIDE SEQUENCE</scope>
    <source>
        <strain evidence="4">ZCY20-5</strain>
    </source>
</reference>
<dbReference type="InterPro" id="IPR016181">
    <property type="entry name" value="Acyl_CoA_acyltransferase"/>
</dbReference>
<dbReference type="PANTHER" id="PTHR43420:SF47">
    <property type="entry name" value="N-ACETYLTRANSFERASE DOMAIN-CONTAINING PROTEIN"/>
    <property type="match status" value="1"/>
</dbReference>
<keyword evidence="1" id="KW-0808">Transferase</keyword>
<proteinExistence type="predicted"/>
<name>A0AA97D8A2_9FIRM</name>